<evidence type="ECO:0000313" key="1">
    <source>
        <dbReference type="EMBL" id="KLO11597.1"/>
    </source>
</evidence>
<evidence type="ECO:0000313" key="2">
    <source>
        <dbReference type="Proteomes" id="UP000053477"/>
    </source>
</evidence>
<reference evidence="1 2" key="1">
    <citation type="submission" date="2015-04" db="EMBL/GenBank/DDBJ databases">
        <title>Complete genome sequence of Schizopora paradoxa KUC8140, a cosmopolitan wood degrader in East Asia.</title>
        <authorList>
            <consortium name="DOE Joint Genome Institute"/>
            <person name="Min B."/>
            <person name="Park H."/>
            <person name="Jang Y."/>
            <person name="Kim J.-J."/>
            <person name="Kim K.H."/>
            <person name="Pangilinan J."/>
            <person name="Lipzen A."/>
            <person name="Riley R."/>
            <person name="Grigoriev I.V."/>
            <person name="Spatafora J.W."/>
            <person name="Choi I.-G."/>
        </authorList>
    </citation>
    <scope>NUCLEOTIDE SEQUENCE [LARGE SCALE GENOMIC DNA]</scope>
    <source>
        <strain evidence="1 2">KUC8140</strain>
    </source>
</reference>
<protein>
    <submittedName>
        <fullName evidence="1">Uncharacterized protein</fullName>
    </submittedName>
</protein>
<gene>
    <name evidence="1" type="ORF">SCHPADRAFT_462824</name>
</gene>
<dbReference type="AlphaFoldDB" id="A0A0H2RIZ6"/>
<dbReference type="Proteomes" id="UP000053477">
    <property type="component" value="Unassembled WGS sequence"/>
</dbReference>
<sequence length="120" mass="13840">MCRMRMCVNATQWMDVQPERSGRRISMPRWMMLIFVKFEVSPPPYMRSVCCKSTVVFVKPTVAQPRRSTTWTTSALMQSSSVDDNTRTREHPHFVGLCEVTEISIFVAVIHALGFHMKCP</sequence>
<name>A0A0H2RIZ6_9AGAM</name>
<dbReference type="InParanoid" id="A0A0H2RIZ6"/>
<organism evidence="1 2">
    <name type="scientific">Schizopora paradoxa</name>
    <dbReference type="NCBI Taxonomy" id="27342"/>
    <lineage>
        <taxon>Eukaryota</taxon>
        <taxon>Fungi</taxon>
        <taxon>Dikarya</taxon>
        <taxon>Basidiomycota</taxon>
        <taxon>Agaricomycotina</taxon>
        <taxon>Agaricomycetes</taxon>
        <taxon>Hymenochaetales</taxon>
        <taxon>Schizoporaceae</taxon>
        <taxon>Schizopora</taxon>
    </lineage>
</organism>
<dbReference type="EMBL" id="KQ085996">
    <property type="protein sequence ID" value="KLO11597.1"/>
    <property type="molecule type" value="Genomic_DNA"/>
</dbReference>
<accession>A0A0H2RIZ6</accession>
<keyword evidence="2" id="KW-1185">Reference proteome</keyword>
<proteinExistence type="predicted"/>